<feature type="region of interest" description="Disordered" evidence="14">
    <location>
        <begin position="1372"/>
        <end position="1466"/>
    </location>
</feature>
<feature type="region of interest" description="Disordered" evidence="14">
    <location>
        <begin position="1494"/>
        <end position="1516"/>
    </location>
</feature>
<keyword evidence="5" id="KW-0677">Repeat</keyword>
<dbReference type="InterPro" id="IPR013519">
    <property type="entry name" value="Int_alpha_beta-p"/>
</dbReference>
<dbReference type="Pfam" id="PF20805">
    <property type="entry name" value="Integrin_A_Ig_2"/>
    <property type="match status" value="1"/>
</dbReference>
<feature type="compositionally biased region" description="Basic and acidic residues" evidence="14">
    <location>
        <begin position="1372"/>
        <end position="1381"/>
    </location>
</feature>
<dbReference type="PRINTS" id="PR01185">
    <property type="entry name" value="INTEGRINA"/>
</dbReference>
<reference evidence="18 19" key="1">
    <citation type="journal article" date="2019" name="Philos. Trans. R. Soc. Lond., B, Biol. Sci.">
        <title>Ant behaviour and brain gene expression of defending hosts depend on the ecological success of the intruding social parasite.</title>
        <authorList>
            <person name="Kaur R."/>
            <person name="Stoldt M."/>
            <person name="Jongepier E."/>
            <person name="Feldmeyer B."/>
            <person name="Menzel F."/>
            <person name="Bornberg-Bauer E."/>
            <person name="Foitzik S."/>
        </authorList>
    </citation>
    <scope>NUCLEOTIDE SEQUENCE [LARGE SCALE GENOMIC DNA]</scope>
    <source>
        <tissue evidence="18">Whole body</tissue>
    </source>
</reference>
<feature type="signal peptide" evidence="13">
    <location>
        <begin position="1"/>
        <end position="27"/>
    </location>
</feature>
<evidence type="ECO:0000256" key="5">
    <source>
        <dbReference type="ARBA" id="ARBA00022737"/>
    </source>
</evidence>
<feature type="compositionally biased region" description="Polar residues" evidence="14">
    <location>
        <begin position="1391"/>
        <end position="1410"/>
    </location>
</feature>
<dbReference type="SMART" id="SM00191">
    <property type="entry name" value="Int_alpha"/>
    <property type="match status" value="5"/>
</dbReference>
<proteinExistence type="inferred from homology"/>
<feature type="region of interest" description="Disordered" evidence="14">
    <location>
        <begin position="1115"/>
        <end position="1152"/>
    </location>
</feature>
<name>A0A4S2L3E3_9HYME</name>
<dbReference type="InterPro" id="IPR032695">
    <property type="entry name" value="Integrin_dom_sf"/>
</dbReference>
<keyword evidence="10 13" id="KW-0675">Receptor</keyword>
<dbReference type="PROSITE" id="PS51470">
    <property type="entry name" value="FG_GAP"/>
    <property type="match status" value="4"/>
</dbReference>
<dbReference type="Gene3D" id="2.60.40.1460">
    <property type="entry name" value="Integrin domains. Chain A, domain 2"/>
    <property type="match status" value="1"/>
</dbReference>
<evidence type="ECO:0000256" key="6">
    <source>
        <dbReference type="ARBA" id="ARBA00022889"/>
    </source>
</evidence>
<evidence type="ECO:0000256" key="1">
    <source>
        <dbReference type="ARBA" id="ARBA00004479"/>
    </source>
</evidence>
<evidence type="ECO:0000313" key="18">
    <source>
        <dbReference type="EMBL" id="TGZ56716.1"/>
    </source>
</evidence>
<feature type="repeat" description="FG-GAP" evidence="12">
    <location>
        <begin position="277"/>
        <end position="328"/>
    </location>
</feature>
<sequence length="1665" mass="188527">MWSTRLLWGLLVGLAIVGSPIQHVADGFNVETKHYAVYRMEERSMFGFAVSTYRDRHARGWAVVGAPEAETAQAGVYRGGAVYKCDIAADDRCNIIHFDDKGHNHVRNPNIAGGLSQIDNKTLQWFGATVSASSKDGGPILACAPRYIWFSVSQPKYDPDDNRWNKESTAGNRREPVGTCWVVANNFNESQEYSPCRTRYWGYHRQGSCQAGLGAAMSKSGERLFIGAPGSYYWQGQIYSIATAMKLKFVATMLVTEAEASGQAFSQPLNGRSRIMFTKEGPAKEDDSYMGYSVATGDFVGNGDSGTAVGVPRGSDLLGKVILFTSNMTNPRNLTGEQMGAYFGYAVAAGDIDGDGLDDLIVGAPMYTVPDNPEMTIETGRIYVIYQGDGAEKFRKFDTRDGESNRGRFGLSLASLGDIDRDGYGDFVVGAPYGGPNGRGAVYIYHGSRTGVLEKYSQVIHAEDLDNPVQTFGFSVAGGLDLDGNVYPDLVVGAYESGAAMFFRSRPVIKMDSYVVFDSESKLISLDDRNCTLSDNTRVTCFPLRACFRYSGEGVLTRHNFNIQYVLDVKKTKNPRLFFLELEGRNTMNHTITVERDRQFCRTVQVYVIPNIRDKLTSLDAEMRMSLEEERIPDNRRRDPRMPLRPVLGATTSRKDTLSIRKNCGSDNICIPNLQLSVKSNVGRYLLGSGKRLELEVLVQNAGEDAFEATYNLQLPAGIDYIKIERVETLEIPVHCSAPKQSNNNTLRCDIGNPLPQKKLVKFKVLLQPVTSHGMKPIYEFDMHVNTTNPEDSSTSYDNSQHLSLPIWIETDVRVDGESKPKDLYYNPDNYTAVNITTELELGPAVTHNYTIRNQGPSDIVEAEAFLVWPAQTLSGKILMYLLEQPETAGPIACESANANYLSLKLDQRRRVHLNYPDYSGVILDESQSGRTINVQRGFEIDHNKVSQKEEAEISSGDSSNIQKSRHHFSSSSSSSASSSSTAESRRIQLNAGEKPEVLTTTYTHNSSGTSSNGSGDSSSNRGGVVFHTESSGSYGSTTLGGGFRGSEEESFGSRLPDLEQSYGTRTNQSVRVESRWQESGEAQGHTISPPDRYDSVMTESERRYQELLRQQEEVRLRQEEETRQRKLQEEETQRRKLQEEETQWRKLQEEETQRRKLQEEALLIRQQEEQEHIALQRHREELERRRQEEEWRREEEERQRQQEVRRLQEEREHRYNYDEERRYGVTTDGYHRTTEDDFITGDREETVGSQEFGLHNVSSTQELERIFGTLSKDATGYQLYNRQGQQYVQFKARFRTSADRKEYIEFQDGSMFPLQDRYGGQSYVSESTEPRDSRFLRIEGHLLVASDGKGYIVLKDGRRFPLQGSFTHTEERTYTLRGPHDSYQGGDVENQGQGTHSQSWNEESSSLGATSDGGYESRYNTRTHEERRTEERTSNTKVYGRNRERFDDEFPTNRPDPNFPSSRYRRESDVVDVEEFKKFERFHRHRRDLETDDFPSDATTFQDDDYYQENDPESRIPVPPCDAAKCVMLRCVLGPLKKDQEVWISARYRVDARTLKEVALKEKVKVSTKLVARVTKQPFIGTPAEQVIRSDEVTTNIEPSAAPSTPDMIPIWVVVLSACAGMIILLLLIYLLYKCGFFKRNRPSDAPERQPLNRNGHFQQGEDH</sequence>
<keyword evidence="4 13" id="KW-0732">Signal</keyword>
<evidence type="ECO:0000256" key="3">
    <source>
        <dbReference type="ARBA" id="ARBA00022692"/>
    </source>
</evidence>
<evidence type="ECO:0000313" key="19">
    <source>
        <dbReference type="Proteomes" id="UP000310200"/>
    </source>
</evidence>
<feature type="domain" description="Integrin alpha third immunoglobulin-like" evidence="17">
    <location>
        <begin position="1481"/>
        <end position="1598"/>
    </location>
</feature>
<dbReference type="Gene3D" id="2.60.40.1530">
    <property type="entry name" value="ntegrin, alpha v. Chain A, domain 4"/>
    <property type="match status" value="2"/>
</dbReference>
<feature type="compositionally biased region" description="Low complexity" evidence="14">
    <location>
        <begin position="970"/>
        <end position="981"/>
    </location>
</feature>
<protein>
    <submittedName>
        <fullName evidence="18">Integrin alpha-PS2</fullName>
    </submittedName>
</protein>
<dbReference type="GO" id="GO:0009897">
    <property type="term" value="C:external side of plasma membrane"/>
    <property type="evidence" value="ECO:0007669"/>
    <property type="project" value="TreeGrafter"/>
</dbReference>
<feature type="compositionally biased region" description="Basic and acidic residues" evidence="14">
    <location>
        <begin position="942"/>
        <end position="952"/>
    </location>
</feature>
<dbReference type="GO" id="GO:0033627">
    <property type="term" value="P:cell adhesion mediated by integrin"/>
    <property type="evidence" value="ECO:0007669"/>
    <property type="project" value="TreeGrafter"/>
</dbReference>
<organism evidence="18 19">
    <name type="scientific">Temnothorax longispinosus</name>
    <dbReference type="NCBI Taxonomy" id="300112"/>
    <lineage>
        <taxon>Eukaryota</taxon>
        <taxon>Metazoa</taxon>
        <taxon>Ecdysozoa</taxon>
        <taxon>Arthropoda</taxon>
        <taxon>Hexapoda</taxon>
        <taxon>Insecta</taxon>
        <taxon>Pterygota</taxon>
        <taxon>Neoptera</taxon>
        <taxon>Endopterygota</taxon>
        <taxon>Hymenoptera</taxon>
        <taxon>Apocrita</taxon>
        <taxon>Aculeata</taxon>
        <taxon>Formicoidea</taxon>
        <taxon>Formicidae</taxon>
        <taxon>Myrmicinae</taxon>
        <taxon>Temnothorax</taxon>
    </lineage>
</organism>
<feature type="region of interest" description="Disordered" evidence="14">
    <location>
        <begin position="1645"/>
        <end position="1665"/>
    </location>
</feature>
<evidence type="ECO:0000259" key="16">
    <source>
        <dbReference type="Pfam" id="PF20805"/>
    </source>
</evidence>
<feature type="compositionally biased region" description="Acidic residues" evidence="14">
    <location>
        <begin position="1503"/>
        <end position="1512"/>
    </location>
</feature>
<dbReference type="InterPro" id="IPR028994">
    <property type="entry name" value="Integrin_alpha_N"/>
</dbReference>
<dbReference type="EMBL" id="QBLH01000280">
    <property type="protein sequence ID" value="TGZ56716.1"/>
    <property type="molecule type" value="Genomic_DNA"/>
</dbReference>
<dbReference type="Proteomes" id="UP000310200">
    <property type="component" value="Unassembled WGS sequence"/>
</dbReference>
<feature type="repeat" description="FG-GAP" evidence="12">
    <location>
        <begin position="458"/>
        <end position="520"/>
    </location>
</feature>
<keyword evidence="7 13" id="KW-1133">Transmembrane helix</keyword>
<evidence type="ECO:0000259" key="15">
    <source>
        <dbReference type="Pfam" id="PF08441"/>
    </source>
</evidence>
<evidence type="ECO:0000259" key="17">
    <source>
        <dbReference type="Pfam" id="PF20806"/>
    </source>
</evidence>
<comment type="similarity">
    <text evidence="2 13">Belongs to the integrin alpha chain family.</text>
</comment>
<dbReference type="GO" id="GO:0007229">
    <property type="term" value="P:integrin-mediated signaling pathway"/>
    <property type="evidence" value="ECO:0007669"/>
    <property type="project" value="UniProtKB-KW"/>
</dbReference>
<dbReference type="Gene3D" id="1.20.5.930">
    <property type="entry name" value="Bicelle-embedded integrin alpha(iib) transmembrane segment"/>
    <property type="match status" value="1"/>
</dbReference>
<dbReference type="Pfam" id="PF20806">
    <property type="entry name" value="Integrin_A_Ig_3"/>
    <property type="match status" value="2"/>
</dbReference>
<comment type="caution">
    <text evidence="18">The sequence shown here is derived from an EMBL/GenBank/DDBJ whole genome shotgun (WGS) entry which is preliminary data.</text>
</comment>
<dbReference type="PANTHER" id="PTHR23220">
    <property type="entry name" value="INTEGRIN ALPHA"/>
    <property type="match status" value="1"/>
</dbReference>
<feature type="compositionally biased region" description="Basic and acidic residues" evidence="14">
    <location>
        <begin position="1423"/>
        <end position="1435"/>
    </location>
</feature>
<dbReference type="InterPro" id="IPR048285">
    <property type="entry name" value="Integrin_alpha_Ig-like_2"/>
</dbReference>
<dbReference type="GO" id="GO:0008305">
    <property type="term" value="C:integrin complex"/>
    <property type="evidence" value="ECO:0007669"/>
    <property type="project" value="InterPro"/>
</dbReference>
<evidence type="ECO:0000256" key="10">
    <source>
        <dbReference type="ARBA" id="ARBA00023170"/>
    </source>
</evidence>
<keyword evidence="11" id="KW-0325">Glycoprotein</keyword>
<keyword evidence="8 13" id="KW-0401">Integrin</keyword>
<dbReference type="PROSITE" id="PS00242">
    <property type="entry name" value="INTEGRIN_ALPHA"/>
    <property type="match status" value="1"/>
</dbReference>
<dbReference type="STRING" id="300112.A0A4S2L3E3"/>
<dbReference type="InterPro" id="IPR013649">
    <property type="entry name" value="Integrin_alpha_Ig-like_1"/>
</dbReference>
<dbReference type="GO" id="GO:0048513">
    <property type="term" value="P:animal organ development"/>
    <property type="evidence" value="ECO:0007669"/>
    <property type="project" value="UniProtKB-ARBA"/>
</dbReference>
<feature type="domain" description="Integrin alpha third immunoglobulin-like" evidence="17">
    <location>
        <begin position="814"/>
        <end position="958"/>
    </location>
</feature>
<dbReference type="SUPFAM" id="SSF69179">
    <property type="entry name" value="Integrin domains"/>
    <property type="match status" value="3"/>
</dbReference>
<dbReference type="GO" id="GO:0005178">
    <property type="term" value="F:integrin binding"/>
    <property type="evidence" value="ECO:0007669"/>
    <property type="project" value="TreeGrafter"/>
</dbReference>
<dbReference type="GO" id="GO:0007160">
    <property type="term" value="P:cell-matrix adhesion"/>
    <property type="evidence" value="ECO:0007669"/>
    <property type="project" value="TreeGrafter"/>
</dbReference>
<keyword evidence="6 13" id="KW-0130">Cell adhesion</keyword>
<dbReference type="InterPro" id="IPR018184">
    <property type="entry name" value="Integrin_alpha_C_CS"/>
</dbReference>
<dbReference type="Gene3D" id="2.60.40.1510">
    <property type="entry name" value="ntegrin, alpha v. Chain A, domain 3"/>
    <property type="match status" value="1"/>
</dbReference>
<evidence type="ECO:0000256" key="8">
    <source>
        <dbReference type="ARBA" id="ARBA00023037"/>
    </source>
</evidence>
<feature type="compositionally biased region" description="Polar residues" evidence="14">
    <location>
        <begin position="1062"/>
        <end position="1072"/>
    </location>
</feature>
<feature type="repeat" description="FG-GAP" evidence="12">
    <location>
        <begin position="395"/>
        <end position="454"/>
    </location>
</feature>
<feature type="compositionally biased region" description="Low complexity" evidence="14">
    <location>
        <begin position="1000"/>
        <end position="1038"/>
    </location>
</feature>
<accession>A0A4S2L3E3</accession>
<evidence type="ECO:0000256" key="2">
    <source>
        <dbReference type="ARBA" id="ARBA00008054"/>
    </source>
</evidence>
<evidence type="ECO:0000256" key="12">
    <source>
        <dbReference type="PROSITE-ProRule" id="PRU00803"/>
    </source>
</evidence>
<dbReference type="PANTHER" id="PTHR23220:SF133">
    <property type="entry name" value="INTEGRIN ALPHA-PS2"/>
    <property type="match status" value="1"/>
</dbReference>
<comment type="subcellular location">
    <subcellularLocation>
        <location evidence="1 13">Membrane</location>
        <topology evidence="1 13">Single-pass type I membrane protein</topology>
    </subcellularLocation>
</comment>
<keyword evidence="19" id="KW-1185">Reference proteome</keyword>
<dbReference type="CDD" id="cd22249">
    <property type="entry name" value="UDM1_RNF168_RNF169-like"/>
    <property type="match status" value="1"/>
</dbReference>
<dbReference type="Pfam" id="PF01839">
    <property type="entry name" value="FG-GAP"/>
    <property type="match status" value="2"/>
</dbReference>
<dbReference type="GO" id="GO:0007157">
    <property type="term" value="P:heterophilic cell-cell adhesion via plasma membrane cell adhesion molecules"/>
    <property type="evidence" value="ECO:0007669"/>
    <property type="project" value="UniProtKB-ARBA"/>
</dbReference>
<evidence type="ECO:0000256" key="13">
    <source>
        <dbReference type="RuleBase" id="RU003762"/>
    </source>
</evidence>
<dbReference type="InterPro" id="IPR013517">
    <property type="entry name" value="FG-GAP"/>
</dbReference>
<dbReference type="SUPFAM" id="SSF69318">
    <property type="entry name" value="Integrin alpha N-terminal domain"/>
    <property type="match status" value="1"/>
</dbReference>
<dbReference type="Pfam" id="PF08441">
    <property type="entry name" value="Integrin_A_Ig_1"/>
    <property type="match status" value="1"/>
</dbReference>
<evidence type="ECO:0000256" key="9">
    <source>
        <dbReference type="ARBA" id="ARBA00023136"/>
    </source>
</evidence>
<feature type="domain" description="Integrin alpha first immunoglubulin-like" evidence="15">
    <location>
        <begin position="505"/>
        <end position="654"/>
    </location>
</feature>
<dbReference type="Pfam" id="PF00357">
    <property type="entry name" value="Integrin_alpha"/>
    <property type="match status" value="1"/>
</dbReference>
<feature type="transmembrane region" description="Helical" evidence="13">
    <location>
        <begin position="1610"/>
        <end position="1634"/>
    </location>
</feature>
<keyword evidence="3 13" id="KW-0812">Transmembrane</keyword>
<dbReference type="Gene3D" id="2.130.10.130">
    <property type="entry name" value="Integrin alpha, N-terminal"/>
    <property type="match status" value="1"/>
</dbReference>
<feature type="repeat" description="FG-GAP" evidence="12">
    <location>
        <begin position="329"/>
        <end position="394"/>
    </location>
</feature>
<keyword evidence="9 13" id="KW-0472">Membrane</keyword>
<evidence type="ECO:0000256" key="4">
    <source>
        <dbReference type="ARBA" id="ARBA00022729"/>
    </source>
</evidence>
<gene>
    <name evidence="18" type="ORF">DBV15_08134</name>
</gene>
<evidence type="ECO:0000256" key="11">
    <source>
        <dbReference type="ARBA" id="ARBA00023180"/>
    </source>
</evidence>
<feature type="region of interest" description="Disordered" evidence="14">
    <location>
        <begin position="942"/>
        <end position="1099"/>
    </location>
</feature>
<dbReference type="InterPro" id="IPR048286">
    <property type="entry name" value="Integrin_alpha_Ig-like_3"/>
</dbReference>
<dbReference type="InterPro" id="IPR000413">
    <property type="entry name" value="Integrin_alpha"/>
</dbReference>
<feature type="chain" id="PRO_5020899826" evidence="13">
    <location>
        <begin position="28"/>
        <end position="1665"/>
    </location>
</feature>
<evidence type="ECO:0000256" key="14">
    <source>
        <dbReference type="SAM" id="MobiDB-lite"/>
    </source>
</evidence>
<evidence type="ECO:0000256" key="7">
    <source>
        <dbReference type="ARBA" id="ARBA00022989"/>
    </source>
</evidence>
<feature type="domain" description="Integrin alpha second immunoglobulin-like" evidence="16">
    <location>
        <begin position="664"/>
        <end position="797"/>
    </location>
</feature>